<reference evidence="10" key="1">
    <citation type="journal article" date="2019" name="Int. J. Syst. Evol. Microbiol.">
        <title>The Global Catalogue of Microorganisms (GCM) 10K type strain sequencing project: providing services to taxonomists for standard genome sequencing and annotation.</title>
        <authorList>
            <consortium name="The Broad Institute Genomics Platform"/>
            <consortium name="The Broad Institute Genome Sequencing Center for Infectious Disease"/>
            <person name="Wu L."/>
            <person name="Ma J."/>
        </authorList>
    </citation>
    <scope>NUCLEOTIDE SEQUENCE [LARGE SCALE GENOMIC DNA]</scope>
    <source>
        <strain evidence="10">JCM 17926</strain>
    </source>
</reference>
<keyword evidence="5" id="KW-0998">Cell outer membrane</keyword>
<dbReference type="InterPro" id="IPR012944">
    <property type="entry name" value="SusD_RagB_dom"/>
</dbReference>
<gene>
    <name evidence="9" type="ORF">GCM10023188_46100</name>
</gene>
<evidence type="ECO:0000256" key="5">
    <source>
        <dbReference type="ARBA" id="ARBA00023237"/>
    </source>
</evidence>
<keyword evidence="10" id="KW-1185">Reference proteome</keyword>
<dbReference type="InterPro" id="IPR011990">
    <property type="entry name" value="TPR-like_helical_dom_sf"/>
</dbReference>
<evidence type="ECO:0000256" key="2">
    <source>
        <dbReference type="ARBA" id="ARBA00006275"/>
    </source>
</evidence>
<sequence>MKNINIQARKHFLLRMTFLALPFTFAACDTDELLNPVPETSISDKNAFDTPERIQGQVNGLYDAMKSGQFYGGRLLMYNEIRGEEYINRLTNGVTGLQTWQQNVQSGTNEVQNLWGAAYAAINRINVFLQGLEDNKAKIDPALYAQYQAEAKFLRALAYHSLVTLYAKPYSADNGNSPGVPLRLQAETSTANNDLARSSVAQVYTQILKDLDEAESALPESYATPALNTTRAHKNTAIALKTRVYLHMGNYGKVIEEAQKIVTDVAPFTAPSGVAHALQADVAVPFTDYTTTESVFSMPMSDLDAPGTQNQLGYYFNAAPVGNGEYFLSTEGILNDAAWPATDARKTKLVVTAGGNAYLAKFVKPAPFTDYVPVIRYAEVLLNYAEAAARTGNLDKAVALLSAVRGRSDASYAFPAEAVATQDALVNTILTERRIELLGEGFRSLDITRTLQTFPEKTGSGISAPAVAPTSTDYVWPMPNSELATNKAL</sequence>
<evidence type="ECO:0000256" key="1">
    <source>
        <dbReference type="ARBA" id="ARBA00004442"/>
    </source>
</evidence>
<organism evidence="9 10">
    <name type="scientific">Pontibacter saemangeumensis</name>
    <dbReference type="NCBI Taxonomy" id="1084525"/>
    <lineage>
        <taxon>Bacteria</taxon>
        <taxon>Pseudomonadati</taxon>
        <taxon>Bacteroidota</taxon>
        <taxon>Cytophagia</taxon>
        <taxon>Cytophagales</taxon>
        <taxon>Hymenobacteraceae</taxon>
        <taxon>Pontibacter</taxon>
    </lineage>
</organism>
<feature type="domain" description="SusD-like N-terminal" evidence="8">
    <location>
        <begin position="48"/>
        <end position="246"/>
    </location>
</feature>
<evidence type="ECO:0000259" key="8">
    <source>
        <dbReference type="Pfam" id="PF14322"/>
    </source>
</evidence>
<dbReference type="Pfam" id="PF14322">
    <property type="entry name" value="SusD-like_3"/>
    <property type="match status" value="1"/>
</dbReference>
<dbReference type="SUPFAM" id="SSF48452">
    <property type="entry name" value="TPR-like"/>
    <property type="match status" value="1"/>
</dbReference>
<dbReference type="PROSITE" id="PS51257">
    <property type="entry name" value="PROKAR_LIPOPROTEIN"/>
    <property type="match status" value="1"/>
</dbReference>
<accession>A0ABP8M6R6</accession>
<dbReference type="InterPro" id="IPR033985">
    <property type="entry name" value="SusD-like_N"/>
</dbReference>
<feature type="chain" id="PRO_5047241098" evidence="6">
    <location>
        <begin position="27"/>
        <end position="489"/>
    </location>
</feature>
<dbReference type="EMBL" id="BAABHC010000039">
    <property type="protein sequence ID" value="GAA4444299.1"/>
    <property type="molecule type" value="Genomic_DNA"/>
</dbReference>
<dbReference type="Proteomes" id="UP001500552">
    <property type="component" value="Unassembled WGS sequence"/>
</dbReference>
<keyword evidence="3 6" id="KW-0732">Signal</keyword>
<comment type="similarity">
    <text evidence="2">Belongs to the SusD family.</text>
</comment>
<evidence type="ECO:0000256" key="4">
    <source>
        <dbReference type="ARBA" id="ARBA00023136"/>
    </source>
</evidence>
<evidence type="ECO:0000313" key="9">
    <source>
        <dbReference type="EMBL" id="GAA4444299.1"/>
    </source>
</evidence>
<evidence type="ECO:0000256" key="3">
    <source>
        <dbReference type="ARBA" id="ARBA00022729"/>
    </source>
</evidence>
<keyword evidence="4" id="KW-0472">Membrane</keyword>
<evidence type="ECO:0000313" key="10">
    <source>
        <dbReference type="Proteomes" id="UP001500552"/>
    </source>
</evidence>
<dbReference type="RefSeq" id="WP_345162917.1">
    <property type="nucleotide sequence ID" value="NZ_BAABHC010000039.1"/>
</dbReference>
<evidence type="ECO:0000259" key="7">
    <source>
        <dbReference type="Pfam" id="PF07980"/>
    </source>
</evidence>
<protein>
    <submittedName>
        <fullName evidence="9">RagB/SusD family nutrient uptake outer membrane protein</fullName>
    </submittedName>
</protein>
<feature type="domain" description="RagB/SusD" evidence="7">
    <location>
        <begin position="369"/>
        <end position="489"/>
    </location>
</feature>
<feature type="signal peptide" evidence="6">
    <location>
        <begin position="1"/>
        <end position="26"/>
    </location>
</feature>
<evidence type="ECO:0000256" key="6">
    <source>
        <dbReference type="SAM" id="SignalP"/>
    </source>
</evidence>
<name>A0ABP8M6R6_9BACT</name>
<comment type="caution">
    <text evidence="9">The sequence shown here is derived from an EMBL/GenBank/DDBJ whole genome shotgun (WGS) entry which is preliminary data.</text>
</comment>
<proteinExistence type="inferred from homology"/>
<dbReference type="CDD" id="cd08977">
    <property type="entry name" value="SusD"/>
    <property type="match status" value="1"/>
</dbReference>
<dbReference type="Gene3D" id="1.25.40.390">
    <property type="match status" value="1"/>
</dbReference>
<comment type="subcellular location">
    <subcellularLocation>
        <location evidence="1">Cell outer membrane</location>
    </subcellularLocation>
</comment>
<dbReference type="Pfam" id="PF07980">
    <property type="entry name" value="SusD_RagB"/>
    <property type="match status" value="1"/>
</dbReference>